<organism evidence="1 2">
    <name type="scientific">Xylaria curta</name>
    <dbReference type="NCBI Taxonomy" id="42375"/>
    <lineage>
        <taxon>Eukaryota</taxon>
        <taxon>Fungi</taxon>
        <taxon>Dikarya</taxon>
        <taxon>Ascomycota</taxon>
        <taxon>Pezizomycotina</taxon>
        <taxon>Sordariomycetes</taxon>
        <taxon>Xylariomycetidae</taxon>
        <taxon>Xylariales</taxon>
        <taxon>Xylariaceae</taxon>
        <taxon>Xylaria</taxon>
    </lineage>
</organism>
<protein>
    <submittedName>
        <fullName evidence="1">Uncharacterized protein</fullName>
    </submittedName>
</protein>
<evidence type="ECO:0000313" key="1">
    <source>
        <dbReference type="EMBL" id="KAJ2997448.1"/>
    </source>
</evidence>
<dbReference type="EMBL" id="JAPDGR010000057">
    <property type="protein sequence ID" value="KAJ2997448.1"/>
    <property type="molecule type" value="Genomic_DNA"/>
</dbReference>
<reference evidence="1" key="1">
    <citation type="submission" date="2022-10" db="EMBL/GenBank/DDBJ databases">
        <title>Genome Sequence of Xylaria curta.</title>
        <authorList>
            <person name="Buettner E."/>
        </authorList>
    </citation>
    <scope>NUCLEOTIDE SEQUENCE</scope>
    <source>
        <strain evidence="1">Babe10</strain>
    </source>
</reference>
<name>A0ACC1PR13_9PEZI</name>
<sequence>MAASTSPSTSVAALQWPAGVALQYPGSDVFENATKRWSIYKAPKFGLSLSPTDEKQVAEIVKVATANKIPFLATGSRHGYAASLGKLQNGLSIDLSEMKMLEIDTLAQTVTIGPGVKIGDLISGISEAGYQMPVGSCPQVSVIGATVGAGIGLFQGLFGLMIDALMSIRLVTANGEVTEASVSQNAELFFGVRGAGSNFGIITSATYKLFKAINDGQVFTADIIYPESMRSNYFNVLKSYEDTMPPELAIATIINWNADSNQTQVIAMFVYSGPDTKALQVLAPFFELNPPVVRKSVVPYSEVPYVILFGMATTLGKPGTIRSIWSTNVRRFAVDTFNSAFEKYDTFYRANPDGRMSIGMFETFPKPAVTALNQETSYPWRASKGNFMFLMSWPELGNEVEQPANDLARAMREDFVATSGYPNLSVYVSYAHGDEKLEQIYGDSLPRLVALKKKWDPKNIFRFNSGLPTEWPPATPATGVSGGSI</sequence>
<keyword evidence="2" id="KW-1185">Reference proteome</keyword>
<proteinExistence type="predicted"/>
<evidence type="ECO:0000313" key="2">
    <source>
        <dbReference type="Proteomes" id="UP001143856"/>
    </source>
</evidence>
<dbReference type="Proteomes" id="UP001143856">
    <property type="component" value="Unassembled WGS sequence"/>
</dbReference>
<accession>A0ACC1PR13</accession>
<gene>
    <name evidence="1" type="ORF">NUW58_g649</name>
</gene>
<comment type="caution">
    <text evidence="1">The sequence shown here is derived from an EMBL/GenBank/DDBJ whole genome shotgun (WGS) entry which is preliminary data.</text>
</comment>